<dbReference type="EMBL" id="LT598488">
    <property type="protein sequence ID" value="SCW02101.1"/>
    <property type="molecule type" value="Genomic_DNA"/>
</dbReference>
<feature type="coiled-coil region" evidence="8">
    <location>
        <begin position="27"/>
        <end position="80"/>
    </location>
</feature>
<evidence type="ECO:0000256" key="3">
    <source>
        <dbReference type="ARBA" id="ARBA00018689"/>
    </source>
</evidence>
<organism evidence="10 11">
    <name type="scientific">Lachancea fermentati</name>
    <name type="common">Zygosaccharomyces fermentati</name>
    <dbReference type="NCBI Taxonomy" id="4955"/>
    <lineage>
        <taxon>Eukaryota</taxon>
        <taxon>Fungi</taxon>
        <taxon>Dikarya</taxon>
        <taxon>Ascomycota</taxon>
        <taxon>Saccharomycotina</taxon>
        <taxon>Saccharomycetes</taxon>
        <taxon>Saccharomycetales</taxon>
        <taxon>Saccharomycetaceae</taxon>
        <taxon>Lachancea</taxon>
    </lineage>
</organism>
<dbReference type="STRING" id="4955.A0A1G4MEB0"/>
<dbReference type="OMA" id="KPHRIQE"/>
<dbReference type="Pfam" id="PF10153">
    <property type="entry name" value="Efg1"/>
    <property type="match status" value="1"/>
</dbReference>
<feature type="compositionally biased region" description="Acidic residues" evidence="9">
    <location>
        <begin position="218"/>
        <end position="233"/>
    </location>
</feature>
<keyword evidence="11" id="KW-1185">Reference proteome</keyword>
<evidence type="ECO:0000256" key="1">
    <source>
        <dbReference type="ARBA" id="ARBA00004604"/>
    </source>
</evidence>
<keyword evidence="5" id="KW-0698">rRNA processing</keyword>
<evidence type="ECO:0000256" key="8">
    <source>
        <dbReference type="SAM" id="Coils"/>
    </source>
</evidence>
<comment type="similarity">
    <text evidence="2">Belongs to the EFG1 family.</text>
</comment>
<comment type="subcellular location">
    <subcellularLocation>
        <location evidence="1">Nucleus</location>
        <location evidence="1">Nucleolus</location>
    </subcellularLocation>
</comment>
<dbReference type="PANTHER" id="PTHR33911:SF1">
    <property type="entry name" value="RRNA-PROCESSING PROTEIN EFG1"/>
    <property type="match status" value="1"/>
</dbReference>
<keyword evidence="7" id="KW-0539">Nucleus</keyword>
<evidence type="ECO:0000256" key="7">
    <source>
        <dbReference type="ARBA" id="ARBA00023242"/>
    </source>
</evidence>
<feature type="region of interest" description="Disordered" evidence="9">
    <location>
        <begin position="208"/>
        <end position="233"/>
    </location>
</feature>
<dbReference type="GO" id="GO:0000462">
    <property type="term" value="P:maturation of SSU-rRNA from tricistronic rRNA transcript (SSU-rRNA, 5.8S rRNA, LSU-rRNA)"/>
    <property type="evidence" value="ECO:0007669"/>
    <property type="project" value="TreeGrafter"/>
</dbReference>
<dbReference type="OrthoDB" id="47732at2759"/>
<evidence type="ECO:0000256" key="5">
    <source>
        <dbReference type="ARBA" id="ARBA00022552"/>
    </source>
</evidence>
<accession>A0A1G4MEB0</accession>
<evidence type="ECO:0000256" key="2">
    <source>
        <dbReference type="ARBA" id="ARBA00006916"/>
    </source>
</evidence>
<reference evidence="11" key="1">
    <citation type="submission" date="2016-03" db="EMBL/GenBank/DDBJ databases">
        <authorList>
            <person name="Devillers H."/>
        </authorList>
    </citation>
    <scope>NUCLEOTIDE SEQUENCE [LARGE SCALE GENOMIC DNA]</scope>
</reference>
<evidence type="ECO:0000256" key="9">
    <source>
        <dbReference type="SAM" id="MobiDB-lite"/>
    </source>
</evidence>
<evidence type="ECO:0000256" key="4">
    <source>
        <dbReference type="ARBA" id="ARBA00019827"/>
    </source>
</evidence>
<gene>
    <name evidence="10" type="ORF">LAFE_0E14202G</name>
</gene>
<dbReference type="GO" id="GO:0030688">
    <property type="term" value="C:preribosome, small subunit precursor"/>
    <property type="evidence" value="ECO:0007669"/>
    <property type="project" value="TreeGrafter"/>
</dbReference>
<dbReference type="InterPro" id="IPR050786">
    <property type="entry name" value="EFG1_rRNA-proc"/>
</dbReference>
<sequence>MESKNRRRNNRSLGSSIQLANVLGSGANKIKKKIRDIERLLQRKRDTLPDTVLIEKERALEALQFELKNAETRQKIKKNAKKYHMVRFFERKKAIRRYTQALKQAQAHPDEASYKDALQERAIDVCYVVNFPKTEKYIALYPSENDVESRDENVKRGIIKTSERRKAFRIAVTKQLQDGTLPVSLEEILGGKKLRKEGTGIMLDTKVVSNEKKQQSAFDEDTPANDEEDDFFE</sequence>
<protein>
    <recommendedName>
        <fullName evidence="3">rRNA-processing protein EFG1</fullName>
    </recommendedName>
    <alternativeName>
        <fullName evidence="4">rRNA-processing protein efg1</fullName>
    </alternativeName>
</protein>
<dbReference type="Proteomes" id="UP000190831">
    <property type="component" value="Chromosome E"/>
</dbReference>
<keyword evidence="6 8" id="KW-0175">Coiled coil</keyword>
<evidence type="ECO:0000256" key="6">
    <source>
        <dbReference type="ARBA" id="ARBA00023054"/>
    </source>
</evidence>
<evidence type="ECO:0000313" key="11">
    <source>
        <dbReference type="Proteomes" id="UP000190831"/>
    </source>
</evidence>
<proteinExistence type="inferred from homology"/>
<dbReference type="InterPro" id="IPR019310">
    <property type="entry name" value="Efg1"/>
</dbReference>
<name>A0A1G4MEB0_LACFM</name>
<evidence type="ECO:0000313" key="10">
    <source>
        <dbReference type="EMBL" id="SCW02101.1"/>
    </source>
</evidence>
<dbReference type="PANTHER" id="PTHR33911">
    <property type="entry name" value="RRNA-PROCESSING PROTEIN EFG1"/>
    <property type="match status" value="1"/>
</dbReference>
<dbReference type="GO" id="GO:0005730">
    <property type="term" value="C:nucleolus"/>
    <property type="evidence" value="ECO:0007669"/>
    <property type="project" value="UniProtKB-SubCell"/>
</dbReference>
<dbReference type="AlphaFoldDB" id="A0A1G4MEB0"/>